<evidence type="ECO:0000256" key="2">
    <source>
        <dbReference type="SAM" id="Phobius"/>
    </source>
</evidence>
<feature type="compositionally biased region" description="Low complexity" evidence="1">
    <location>
        <begin position="186"/>
        <end position="206"/>
    </location>
</feature>
<dbReference type="AlphaFoldDB" id="A0A7Y0ACP1"/>
<comment type="caution">
    <text evidence="4">The sequence shown here is derived from an EMBL/GenBank/DDBJ whole genome shotgun (WGS) entry which is preliminary data.</text>
</comment>
<keyword evidence="3" id="KW-0732">Signal</keyword>
<feature type="compositionally biased region" description="Acidic residues" evidence="1">
    <location>
        <begin position="312"/>
        <end position="327"/>
    </location>
</feature>
<feature type="signal peptide" evidence="3">
    <location>
        <begin position="1"/>
        <end position="16"/>
    </location>
</feature>
<evidence type="ECO:0000256" key="3">
    <source>
        <dbReference type="SAM" id="SignalP"/>
    </source>
</evidence>
<keyword evidence="2" id="KW-1133">Transmembrane helix</keyword>
<evidence type="ECO:0000313" key="5">
    <source>
        <dbReference type="Proteomes" id="UP000559626"/>
    </source>
</evidence>
<sequence>MRFLLLLLWLPLLAAAQPKDGAGLTPAQANKQLFDRTIDELNFRTFETVYDKHFTRQKYPASLRTAAARKEFTNFENNAELQRLFANYNGVAERYKTRFGGNSLTLAEFEKQLSGVLRDRNFEFFIRGLPLDEKRSLIRTEQRVIKQAAAQFNASGSAAPPAGPEPEEPLAPAAPLTTHGPLPQESASASNAATSSPAAGSGSSPAPEEPLTSPAARAEAPGSGPGWVGYLTLLLSLGSFGLLLYTVGSLLPELHRLRRQVRALEATPATFYPETDASADYPAADYPAPDEPAAPRPSLLSRLRPQRTTELPADEYDEDEEPDEDEETDRHPRR</sequence>
<feature type="compositionally biased region" description="Low complexity" evidence="1">
    <location>
        <begin position="276"/>
        <end position="287"/>
    </location>
</feature>
<evidence type="ECO:0000313" key="4">
    <source>
        <dbReference type="EMBL" id="NML64923.1"/>
    </source>
</evidence>
<keyword evidence="2" id="KW-0812">Transmembrane</keyword>
<reference evidence="4 5" key="1">
    <citation type="submission" date="2020-04" db="EMBL/GenBank/DDBJ databases">
        <title>Hymenobacter polaris sp. nov., isolated from Arctic soil.</title>
        <authorList>
            <person name="Dahal R.H."/>
        </authorList>
    </citation>
    <scope>NUCLEOTIDE SEQUENCE [LARGE SCALE GENOMIC DNA]</scope>
    <source>
        <strain evidence="4 5">RP-2-7</strain>
    </source>
</reference>
<evidence type="ECO:0000256" key="1">
    <source>
        <dbReference type="SAM" id="MobiDB-lite"/>
    </source>
</evidence>
<keyword evidence="5" id="KW-1185">Reference proteome</keyword>
<feature type="transmembrane region" description="Helical" evidence="2">
    <location>
        <begin position="227"/>
        <end position="251"/>
    </location>
</feature>
<organism evidence="4 5">
    <name type="scientific">Hymenobacter polaris</name>
    <dbReference type="NCBI Taxonomy" id="2682546"/>
    <lineage>
        <taxon>Bacteria</taxon>
        <taxon>Pseudomonadati</taxon>
        <taxon>Bacteroidota</taxon>
        <taxon>Cytophagia</taxon>
        <taxon>Cytophagales</taxon>
        <taxon>Hymenobacteraceae</taxon>
        <taxon>Hymenobacter</taxon>
    </lineage>
</organism>
<proteinExistence type="predicted"/>
<dbReference type="Proteomes" id="UP000559626">
    <property type="component" value="Unassembled WGS sequence"/>
</dbReference>
<feature type="region of interest" description="Disordered" evidence="1">
    <location>
        <begin position="152"/>
        <end position="220"/>
    </location>
</feature>
<protein>
    <recommendedName>
        <fullName evidence="6">Cathepsin propeptide inhibitor domain-containing protein</fullName>
    </recommendedName>
</protein>
<gene>
    <name evidence="4" type="ORF">HHL22_06860</name>
</gene>
<evidence type="ECO:0008006" key="6">
    <source>
        <dbReference type="Google" id="ProtNLM"/>
    </source>
</evidence>
<feature type="chain" id="PRO_5030720712" description="Cathepsin propeptide inhibitor domain-containing protein" evidence="3">
    <location>
        <begin position="17"/>
        <end position="334"/>
    </location>
</feature>
<keyword evidence="2" id="KW-0472">Membrane</keyword>
<accession>A0A7Y0ACP1</accession>
<dbReference type="EMBL" id="JABBGH010000001">
    <property type="protein sequence ID" value="NML64923.1"/>
    <property type="molecule type" value="Genomic_DNA"/>
</dbReference>
<dbReference type="RefSeq" id="WP_169530188.1">
    <property type="nucleotide sequence ID" value="NZ_JABBGH010000001.1"/>
</dbReference>
<feature type="region of interest" description="Disordered" evidence="1">
    <location>
        <begin position="274"/>
        <end position="334"/>
    </location>
</feature>
<name>A0A7Y0ACP1_9BACT</name>